<sequence length="102" mass="11357">MAENERLTAEANQEAGHQNSVNFSSFILSLATSALVHLGQEADPSSGKISIDLSNARQSIDLLTLLEEKTRGNLTQEEESLVQRLLYTLRMKCISIEQDHQE</sequence>
<gene>
    <name evidence="1" type="ORF">MNBD_NITROSPIRAE01-1779</name>
</gene>
<proteinExistence type="predicted"/>
<protein>
    <recommendedName>
        <fullName evidence="2">DUF1844 domain-containing protein</fullName>
    </recommendedName>
</protein>
<dbReference type="AlphaFoldDB" id="A0A3B1D2Z1"/>
<reference evidence="1" key="1">
    <citation type="submission" date="2018-06" db="EMBL/GenBank/DDBJ databases">
        <authorList>
            <person name="Zhirakovskaya E."/>
        </authorList>
    </citation>
    <scope>NUCLEOTIDE SEQUENCE</scope>
</reference>
<accession>A0A3B1D2Z1</accession>
<dbReference type="Pfam" id="PF08899">
    <property type="entry name" value="DUF1844"/>
    <property type="match status" value="1"/>
</dbReference>
<organism evidence="1">
    <name type="scientific">hydrothermal vent metagenome</name>
    <dbReference type="NCBI Taxonomy" id="652676"/>
    <lineage>
        <taxon>unclassified sequences</taxon>
        <taxon>metagenomes</taxon>
        <taxon>ecological metagenomes</taxon>
    </lineage>
</organism>
<name>A0A3B1D2Z1_9ZZZZ</name>
<dbReference type="InterPro" id="IPR014995">
    <property type="entry name" value="DUF1844"/>
</dbReference>
<dbReference type="EMBL" id="UOGF01000006">
    <property type="protein sequence ID" value="VAX26025.1"/>
    <property type="molecule type" value="Genomic_DNA"/>
</dbReference>
<evidence type="ECO:0000313" key="1">
    <source>
        <dbReference type="EMBL" id="VAX26025.1"/>
    </source>
</evidence>
<evidence type="ECO:0008006" key="2">
    <source>
        <dbReference type="Google" id="ProtNLM"/>
    </source>
</evidence>